<dbReference type="Proteomes" id="UP000623467">
    <property type="component" value="Unassembled WGS sequence"/>
</dbReference>
<feature type="region of interest" description="Disordered" evidence="1">
    <location>
        <begin position="82"/>
        <end position="111"/>
    </location>
</feature>
<evidence type="ECO:0000313" key="4">
    <source>
        <dbReference type="Proteomes" id="UP000623467"/>
    </source>
</evidence>
<dbReference type="OrthoDB" id="5346979at2759"/>
<evidence type="ECO:0000313" key="3">
    <source>
        <dbReference type="EMBL" id="KAF7367505.1"/>
    </source>
</evidence>
<protein>
    <recommendedName>
        <fullName evidence="5">Transmembrane protein</fullName>
    </recommendedName>
</protein>
<proteinExistence type="predicted"/>
<sequence length="255" mass="28175">MDSDDELVQQPRRRKWIPITALAAGTVLIAAPLVFLWGIRKHQRSSLNPMKVAPPRRLGSSASPALATSTLASRLTFSASEPSLQAETLPPTSQAYGSDWDDDNWGVPPQPPDPNDNFNVGLYLFKALGTATLIVSSVAFVGIWGLRRYLDVDNVDDFALKMRLVIINKMPLLASRMRNALGAQPELVSDSRIDEKPPPEQRWNWDEAQERLSNAFDKGGLSAWAEVAAREVEQEAKLELEEREQLKSVGSGKTS</sequence>
<comment type="caution">
    <text evidence="3">The sequence shown here is derived from an EMBL/GenBank/DDBJ whole genome shotgun (WGS) entry which is preliminary data.</text>
</comment>
<dbReference type="AlphaFoldDB" id="A0A8H6Z1A1"/>
<gene>
    <name evidence="3" type="ORF">MSAN_00813400</name>
</gene>
<feature type="transmembrane region" description="Helical" evidence="2">
    <location>
        <begin position="16"/>
        <end position="39"/>
    </location>
</feature>
<evidence type="ECO:0008006" key="5">
    <source>
        <dbReference type="Google" id="ProtNLM"/>
    </source>
</evidence>
<name>A0A8H6Z1A1_9AGAR</name>
<feature type="transmembrane region" description="Helical" evidence="2">
    <location>
        <begin position="123"/>
        <end position="146"/>
    </location>
</feature>
<organism evidence="3 4">
    <name type="scientific">Mycena sanguinolenta</name>
    <dbReference type="NCBI Taxonomy" id="230812"/>
    <lineage>
        <taxon>Eukaryota</taxon>
        <taxon>Fungi</taxon>
        <taxon>Dikarya</taxon>
        <taxon>Basidiomycota</taxon>
        <taxon>Agaricomycotina</taxon>
        <taxon>Agaricomycetes</taxon>
        <taxon>Agaricomycetidae</taxon>
        <taxon>Agaricales</taxon>
        <taxon>Marasmiineae</taxon>
        <taxon>Mycenaceae</taxon>
        <taxon>Mycena</taxon>
    </lineage>
</organism>
<dbReference type="EMBL" id="JACAZH010000005">
    <property type="protein sequence ID" value="KAF7367505.1"/>
    <property type="molecule type" value="Genomic_DNA"/>
</dbReference>
<feature type="compositionally biased region" description="Polar residues" evidence="1">
    <location>
        <begin position="82"/>
        <end position="96"/>
    </location>
</feature>
<reference evidence="3" key="1">
    <citation type="submission" date="2020-05" db="EMBL/GenBank/DDBJ databases">
        <title>Mycena genomes resolve the evolution of fungal bioluminescence.</title>
        <authorList>
            <person name="Tsai I.J."/>
        </authorList>
    </citation>
    <scope>NUCLEOTIDE SEQUENCE</scope>
    <source>
        <strain evidence="3">160909Yilan</strain>
    </source>
</reference>
<keyword evidence="4" id="KW-1185">Reference proteome</keyword>
<keyword evidence="2" id="KW-0472">Membrane</keyword>
<evidence type="ECO:0000256" key="1">
    <source>
        <dbReference type="SAM" id="MobiDB-lite"/>
    </source>
</evidence>
<keyword evidence="2" id="KW-0812">Transmembrane</keyword>
<accession>A0A8H6Z1A1</accession>
<keyword evidence="2" id="KW-1133">Transmembrane helix</keyword>
<evidence type="ECO:0000256" key="2">
    <source>
        <dbReference type="SAM" id="Phobius"/>
    </source>
</evidence>